<feature type="non-terminal residue" evidence="2">
    <location>
        <position position="59"/>
    </location>
</feature>
<evidence type="ECO:0000256" key="1">
    <source>
        <dbReference type="SAM" id="MobiDB-lite"/>
    </source>
</evidence>
<name>A0A383ECG5_9ZZZZ</name>
<proteinExistence type="predicted"/>
<feature type="compositionally biased region" description="Basic and acidic residues" evidence="1">
    <location>
        <begin position="46"/>
        <end position="59"/>
    </location>
</feature>
<sequence length="59" mass="6327">MKLCPVCQYEEEQDSEMSCAICGSDLGSSDSVSASTDDEPTVETTKAIEETSKESESVE</sequence>
<evidence type="ECO:0000313" key="2">
    <source>
        <dbReference type="EMBL" id="SVE54582.1"/>
    </source>
</evidence>
<organism evidence="2">
    <name type="scientific">marine metagenome</name>
    <dbReference type="NCBI Taxonomy" id="408172"/>
    <lineage>
        <taxon>unclassified sequences</taxon>
        <taxon>metagenomes</taxon>
        <taxon>ecological metagenomes</taxon>
    </lineage>
</organism>
<feature type="region of interest" description="Disordered" evidence="1">
    <location>
        <begin position="27"/>
        <end position="59"/>
    </location>
</feature>
<accession>A0A383ECG5</accession>
<dbReference type="EMBL" id="UINC01224808">
    <property type="protein sequence ID" value="SVE54582.1"/>
    <property type="molecule type" value="Genomic_DNA"/>
</dbReference>
<dbReference type="AlphaFoldDB" id="A0A383ECG5"/>
<gene>
    <name evidence="2" type="ORF">METZ01_LOCUS507436</name>
</gene>
<reference evidence="2" key="1">
    <citation type="submission" date="2018-05" db="EMBL/GenBank/DDBJ databases">
        <authorList>
            <person name="Lanie J.A."/>
            <person name="Ng W.-L."/>
            <person name="Kazmierczak K.M."/>
            <person name="Andrzejewski T.M."/>
            <person name="Davidsen T.M."/>
            <person name="Wayne K.J."/>
            <person name="Tettelin H."/>
            <person name="Glass J.I."/>
            <person name="Rusch D."/>
            <person name="Podicherti R."/>
            <person name="Tsui H.-C.T."/>
            <person name="Winkler M.E."/>
        </authorList>
    </citation>
    <scope>NUCLEOTIDE SEQUENCE</scope>
</reference>
<protein>
    <submittedName>
        <fullName evidence="2">Uncharacterized protein</fullName>
    </submittedName>
</protein>